<reference evidence="3" key="1">
    <citation type="submission" date="2021-06" db="EMBL/GenBank/DDBJ databases">
        <authorList>
            <person name="Kallberg Y."/>
            <person name="Tangrot J."/>
            <person name="Rosling A."/>
        </authorList>
    </citation>
    <scope>NUCLEOTIDE SEQUENCE</scope>
    <source>
        <strain evidence="3">AZ414A</strain>
    </source>
</reference>
<dbReference type="Pfam" id="PF00013">
    <property type="entry name" value="KH_1"/>
    <property type="match status" value="1"/>
</dbReference>
<accession>A0A9N8V5G6</accession>
<dbReference type="SUPFAM" id="SSF54791">
    <property type="entry name" value="Eukaryotic type KH-domain (KH-domain type I)"/>
    <property type="match status" value="1"/>
</dbReference>
<keyword evidence="1" id="KW-0694">RNA-binding</keyword>
<organism evidence="3 4">
    <name type="scientific">Diversispora eburnea</name>
    <dbReference type="NCBI Taxonomy" id="1213867"/>
    <lineage>
        <taxon>Eukaryota</taxon>
        <taxon>Fungi</taxon>
        <taxon>Fungi incertae sedis</taxon>
        <taxon>Mucoromycota</taxon>
        <taxon>Glomeromycotina</taxon>
        <taxon>Glomeromycetes</taxon>
        <taxon>Diversisporales</taxon>
        <taxon>Diversisporaceae</taxon>
        <taxon>Diversispora</taxon>
    </lineage>
</organism>
<dbReference type="EMBL" id="CAJVPK010000050">
    <property type="protein sequence ID" value="CAG8438190.1"/>
    <property type="molecule type" value="Genomic_DNA"/>
</dbReference>
<protein>
    <submittedName>
        <fullName evidence="3">8887_t:CDS:1</fullName>
    </submittedName>
</protein>
<dbReference type="Proteomes" id="UP000789706">
    <property type="component" value="Unassembled WGS sequence"/>
</dbReference>
<evidence type="ECO:0000256" key="1">
    <source>
        <dbReference type="PROSITE-ProRule" id="PRU00117"/>
    </source>
</evidence>
<proteinExistence type="predicted"/>
<dbReference type="GO" id="GO:0003723">
    <property type="term" value="F:RNA binding"/>
    <property type="evidence" value="ECO:0007669"/>
    <property type="project" value="UniProtKB-UniRule"/>
</dbReference>
<dbReference type="AlphaFoldDB" id="A0A9N8V5G6"/>
<evidence type="ECO:0000313" key="4">
    <source>
        <dbReference type="Proteomes" id="UP000789706"/>
    </source>
</evidence>
<sequence>MATFGLKELEEEILTIPDCKGPMIIGSKGNTIRKIREQSGAKIIIDLKQSKHYAKIYGTKSQRSAAKSLIKKLLQSTNQLRHGLVLPALKKIEFTTMDKFDDCLEMISDQLSKADPTNLNRKEIRLNIFIGQELFIKSGIVKQDRIIDSYDWCGFKRGHGGVSTSFQHNSLQIINNMEIIKKKFGLKARNEDENIENDKRSISIYYNDQRAKRGKLKLHWFEEEGTNMPDLRFLLKSQYDVPIDDDLKELVINIQRNKPLVLRDGLWFRMDDFKDNKLYDDFVFSVVATRQEKEKGEQIAVEEYISVKSLDWRAVENIDKKPSLQFDDEEVHKTVKNTLDFAKKIAKFTKIN</sequence>
<evidence type="ECO:0000259" key="2">
    <source>
        <dbReference type="SMART" id="SM00322"/>
    </source>
</evidence>
<dbReference type="Gene3D" id="3.30.1370.10">
    <property type="entry name" value="K Homology domain, type 1"/>
    <property type="match status" value="1"/>
</dbReference>
<dbReference type="CDD" id="cd00105">
    <property type="entry name" value="KH-I"/>
    <property type="match status" value="1"/>
</dbReference>
<dbReference type="OrthoDB" id="2351826at2759"/>
<dbReference type="InterPro" id="IPR004087">
    <property type="entry name" value="KH_dom"/>
</dbReference>
<dbReference type="InterPro" id="IPR004088">
    <property type="entry name" value="KH_dom_type_1"/>
</dbReference>
<gene>
    <name evidence="3" type="ORF">DEBURN_LOCUS1211</name>
</gene>
<keyword evidence="4" id="KW-1185">Reference proteome</keyword>
<dbReference type="PROSITE" id="PS50084">
    <property type="entry name" value="KH_TYPE_1"/>
    <property type="match status" value="1"/>
</dbReference>
<comment type="caution">
    <text evidence="3">The sequence shown here is derived from an EMBL/GenBank/DDBJ whole genome shotgun (WGS) entry which is preliminary data.</text>
</comment>
<name>A0A9N8V5G6_9GLOM</name>
<feature type="domain" description="K Homology" evidence="2">
    <location>
        <begin position="8"/>
        <end position="75"/>
    </location>
</feature>
<evidence type="ECO:0000313" key="3">
    <source>
        <dbReference type="EMBL" id="CAG8438190.1"/>
    </source>
</evidence>
<dbReference type="SMART" id="SM00322">
    <property type="entry name" value="KH"/>
    <property type="match status" value="1"/>
</dbReference>
<dbReference type="InterPro" id="IPR036612">
    <property type="entry name" value="KH_dom_type_1_sf"/>
</dbReference>